<sequence>MNSLEEKIAGEITLSDSPGSVMKKWRELFGITQVELSKALKISTSTISDYESNRRLSPGVGVIRRFVEMLLYIDENKGGEVRKSLNMLNNEGGESNLPYLIHDFIAPVNGIDFNRIIDGKIVASQNYLDNLRLFGYTKLDSLRVILEMSPSDYPKLFGSTNERIFIFENVSTGRSPMVVIRIAPIKPRIVLIPSLQNVDKLAIRIAQIEKIPLITTRLSISEIEERLNKL</sequence>
<dbReference type="Pfam" id="PF01381">
    <property type="entry name" value="HTH_3"/>
    <property type="match status" value="1"/>
</dbReference>
<accession>A0A218NNC9</accession>
<dbReference type="Gene3D" id="1.10.260.40">
    <property type="entry name" value="lambda repressor-like DNA-binding domains"/>
    <property type="match status" value="1"/>
</dbReference>
<evidence type="ECO:0000313" key="3">
    <source>
        <dbReference type="Proteomes" id="UP000197679"/>
    </source>
</evidence>
<dbReference type="OrthoDB" id="371772at2157"/>
<dbReference type="AlphaFoldDB" id="A0A218NNC9"/>
<dbReference type="RefSeq" id="WP_088820239.1">
    <property type="nucleotide sequence ID" value="NZ_CP019964.1"/>
</dbReference>
<reference evidence="2 3" key="1">
    <citation type="journal article" date="2017" name="Nat. Commun.">
        <title>'ARMAN' archaea depend on association with euryarchaeal host in culture and in situ.</title>
        <authorList>
            <person name="Golyshina O."/>
            <person name="Toshchakov S."/>
            <person name="Makarova K."/>
            <person name="Gavrilov S."/>
            <person name="Korzhenkov A."/>
            <person name="La Cono V."/>
            <person name="Arcadi E."/>
            <person name="Nechitaylo T."/>
            <person name="Ferrer M."/>
            <person name="Kublanov I."/>
            <person name="Wolf Y."/>
            <person name="Yakimov M."/>
            <person name="Golyshin P."/>
            <person name="Slesarev A."/>
            <person name="Kozyavkin S."/>
        </authorList>
    </citation>
    <scope>NUCLEOTIDE SEQUENCE [LARGE SCALE GENOMIC DNA]</scope>
    <source>
        <strain evidence="2 3">Mia14</strain>
    </source>
</reference>
<dbReference type="Proteomes" id="UP000197679">
    <property type="component" value="Chromosome"/>
</dbReference>
<dbReference type="CDD" id="cd00093">
    <property type="entry name" value="HTH_XRE"/>
    <property type="match status" value="1"/>
</dbReference>
<keyword evidence="3" id="KW-1185">Reference proteome</keyword>
<organism evidence="2 3">
    <name type="scientific">Candidatus Mancarchaeum acidiphilum</name>
    <dbReference type="NCBI Taxonomy" id="1920749"/>
    <lineage>
        <taxon>Archaea</taxon>
        <taxon>Candidatus Micrarchaeota</taxon>
        <taxon>Candidatus Mancarchaeum</taxon>
    </lineage>
</organism>
<dbReference type="PROSITE" id="PS50943">
    <property type="entry name" value="HTH_CROC1"/>
    <property type="match status" value="1"/>
</dbReference>
<dbReference type="KEGG" id="marh:Mia14_0672"/>
<dbReference type="InterPro" id="IPR010982">
    <property type="entry name" value="Lambda_DNA-bd_dom_sf"/>
</dbReference>
<evidence type="ECO:0000259" key="1">
    <source>
        <dbReference type="PROSITE" id="PS50943"/>
    </source>
</evidence>
<feature type="domain" description="HTH cro/C1-type" evidence="1">
    <location>
        <begin position="22"/>
        <end position="55"/>
    </location>
</feature>
<protein>
    <submittedName>
        <fullName evidence="2">XRE family transcriptional regulator</fullName>
    </submittedName>
</protein>
<dbReference type="EMBL" id="CP019964">
    <property type="protein sequence ID" value="ASI13975.1"/>
    <property type="molecule type" value="Genomic_DNA"/>
</dbReference>
<dbReference type="GeneID" id="33314225"/>
<dbReference type="InterPro" id="IPR001387">
    <property type="entry name" value="Cro/C1-type_HTH"/>
</dbReference>
<dbReference type="GO" id="GO:0003677">
    <property type="term" value="F:DNA binding"/>
    <property type="evidence" value="ECO:0007669"/>
    <property type="project" value="InterPro"/>
</dbReference>
<proteinExistence type="predicted"/>
<dbReference type="SUPFAM" id="SSF47413">
    <property type="entry name" value="lambda repressor-like DNA-binding domains"/>
    <property type="match status" value="1"/>
</dbReference>
<gene>
    <name evidence="2" type="ORF">Mia14_0672</name>
</gene>
<dbReference type="SMART" id="SM00530">
    <property type="entry name" value="HTH_XRE"/>
    <property type="match status" value="1"/>
</dbReference>
<name>A0A218NNC9_9ARCH</name>
<evidence type="ECO:0000313" key="2">
    <source>
        <dbReference type="EMBL" id="ASI13975.1"/>
    </source>
</evidence>